<dbReference type="AlphaFoldDB" id="A0A6J4TTV5"/>
<reference evidence="2" key="1">
    <citation type="submission" date="2020-02" db="EMBL/GenBank/DDBJ databases">
        <authorList>
            <person name="Meier V. D."/>
        </authorList>
    </citation>
    <scope>NUCLEOTIDE SEQUENCE</scope>
    <source>
        <strain evidence="2">AVDCRST_MAG05</strain>
    </source>
</reference>
<organism evidence="2">
    <name type="scientific">uncultured Rubrobacteraceae bacterium</name>
    <dbReference type="NCBI Taxonomy" id="349277"/>
    <lineage>
        <taxon>Bacteria</taxon>
        <taxon>Bacillati</taxon>
        <taxon>Actinomycetota</taxon>
        <taxon>Rubrobacteria</taxon>
        <taxon>Rubrobacterales</taxon>
        <taxon>Rubrobacteraceae</taxon>
        <taxon>environmental samples</taxon>
    </lineage>
</organism>
<dbReference type="AntiFam" id="ANF00178">
    <property type="entry name" value="Shadow ORF (opposite dhbF)"/>
</dbReference>
<protein>
    <submittedName>
        <fullName evidence="2">Uncharacterized protein</fullName>
    </submittedName>
</protein>
<name>A0A6J4TTV5_9ACTN</name>
<dbReference type="EMBL" id="CADCVM010000487">
    <property type="protein sequence ID" value="CAA9531863.1"/>
    <property type="molecule type" value="Genomic_DNA"/>
</dbReference>
<sequence>MYAEALLDAGREPCGGERVPAEVEKVVPRLYLALVQAQRLLPDALEQVLLLRARRPVRERLDRQAPVGAGLAGRGRREPLAVHLARGRLDRERVERHVDRGDGVVGQHIAQDAPDLLAPPGLRVEAPAGKAPVFARLGDHVGDEALVLALPALGHDHARPDGDVILDGGLHGAELHVVAPDPDAEIGPAEYLELPVGEEAAPVAGPVHPRPLLPGERVGDEALGGLLRQVHEAAGEHLPPDADLARLPLRHTPEIVVQNVQALRADGTADGAVRRIGIVHDLLQPGHGDLVGLGDAVEVEGAGVGKCFEQAPGESLCDHLAADPDRFQVGEPPGEIRPARVEDGLGER</sequence>
<feature type="region of interest" description="Disordered" evidence="1">
    <location>
        <begin position="324"/>
        <end position="348"/>
    </location>
</feature>
<gene>
    <name evidence="2" type="ORF">AVDCRST_MAG05-4498</name>
</gene>
<evidence type="ECO:0000313" key="2">
    <source>
        <dbReference type="EMBL" id="CAA9531863.1"/>
    </source>
</evidence>
<accession>A0A6J4TTV5</accession>
<evidence type="ECO:0000256" key="1">
    <source>
        <dbReference type="SAM" id="MobiDB-lite"/>
    </source>
</evidence>
<proteinExistence type="predicted"/>
<feature type="compositionally biased region" description="Basic and acidic residues" evidence="1">
    <location>
        <begin position="337"/>
        <end position="348"/>
    </location>
</feature>